<organism evidence="1 2">
    <name type="scientific">Aminirod propionatiphilus</name>
    <dbReference type="NCBI Taxonomy" id="3415223"/>
    <lineage>
        <taxon>Bacteria</taxon>
        <taxon>Thermotogati</taxon>
        <taxon>Synergistota</taxon>
        <taxon>Synergistia</taxon>
        <taxon>Synergistales</taxon>
        <taxon>Aminiphilaceae</taxon>
        <taxon>Aminirod</taxon>
    </lineage>
</organism>
<evidence type="ECO:0000313" key="1">
    <source>
        <dbReference type="EMBL" id="QVL35739.1"/>
    </source>
</evidence>
<accession>A0ACD1DUG8</accession>
<reference evidence="1" key="1">
    <citation type="submission" date="2021-05" db="EMBL/GenBank/DDBJ databases">
        <title>An isolated secondary fermenter in methanogenic hydrocarbon-degrading communities.</title>
        <authorList>
            <person name="Liu Y.-F."/>
            <person name="Liu Z.-l."/>
        </authorList>
    </citation>
    <scope>NUCLEOTIDE SEQUENCE</scope>
    <source>
        <strain evidence="1">L-13</strain>
    </source>
</reference>
<dbReference type="Proteomes" id="UP000682204">
    <property type="component" value="Chromosome"/>
</dbReference>
<keyword evidence="2" id="KW-1185">Reference proteome</keyword>
<evidence type="ECO:0000313" key="2">
    <source>
        <dbReference type="Proteomes" id="UP000682204"/>
    </source>
</evidence>
<sequence length="355" mass="40198">MLSHLGGVETWLSYFIPEITNYYNDITIYHVKNTFESENNINLPCKCIPTSPPKGIMFLLKTTPILRSQICQGDIIISIGTFLEALVGYLASFMKKDIINIVWIRTITYSNKKNQFGRLGSYLIKNIEKFLLNKATIVISNGQDTLSHYRDILGIKRTINVINNASPRIDLTYLPFSDYQPKSRKLHVAYLGRYHPAKGYSVFVKLSSDKHLCSEVEFKSWGWGSWTNEENSSINQGPFKPKDLINIFAWSDCVVFLNRNTGNSLAGGVSHGLIEAMLAGRLIVAWNNTTHSQCIGPEDSFLIKENSCSDFKKTLLSITKDGIDLKKCQAVRKKAIEQFSVKVHVDKFINLIKNN</sequence>
<protein>
    <submittedName>
        <fullName evidence="1">Glycosyltransferase</fullName>
    </submittedName>
</protein>
<proteinExistence type="predicted"/>
<dbReference type="EMBL" id="CP074691">
    <property type="protein sequence ID" value="QVL35739.1"/>
    <property type="molecule type" value="Genomic_DNA"/>
</dbReference>
<name>A0ACD1DUG8_9BACT</name>
<gene>
    <name evidence="1" type="ORF">KIH16_11315</name>
</gene>